<dbReference type="SUPFAM" id="SSF51905">
    <property type="entry name" value="FAD/NAD(P)-binding domain"/>
    <property type="match status" value="1"/>
</dbReference>
<keyword evidence="3 5" id="KW-0274">FAD</keyword>
<dbReference type="GO" id="GO:0010181">
    <property type="term" value="F:FMN binding"/>
    <property type="evidence" value="ECO:0007669"/>
    <property type="project" value="InterPro"/>
</dbReference>
<dbReference type="SUPFAM" id="SSF56425">
    <property type="entry name" value="Succinate dehydrogenase/fumarate reductase flavoprotein, catalytic domain"/>
    <property type="match status" value="1"/>
</dbReference>
<keyword evidence="2 5" id="KW-0285">Flavoprotein</keyword>
<dbReference type="PANTHER" id="PTHR43400">
    <property type="entry name" value="FUMARATE REDUCTASE"/>
    <property type="match status" value="1"/>
</dbReference>
<evidence type="ECO:0000313" key="7">
    <source>
        <dbReference type="EMBL" id="NLJ17668.1"/>
    </source>
</evidence>
<reference evidence="7 8" key="1">
    <citation type="journal article" date="2020" name="Biotechnol. Biofuels">
        <title>New insights from the biogas microbiome by comprehensive genome-resolved metagenomics of nearly 1600 species originating from multiple anaerobic digesters.</title>
        <authorList>
            <person name="Campanaro S."/>
            <person name="Treu L."/>
            <person name="Rodriguez-R L.M."/>
            <person name="Kovalovszki A."/>
            <person name="Ziels R.M."/>
            <person name="Maus I."/>
            <person name="Zhu X."/>
            <person name="Kougias P.G."/>
            <person name="Basile A."/>
            <person name="Luo G."/>
            <person name="Schluter A."/>
            <person name="Konstantinidis K.T."/>
            <person name="Angelidaki I."/>
        </authorList>
    </citation>
    <scope>NUCLEOTIDE SEQUENCE [LARGE SCALE GENOMIC DNA]</scope>
    <source>
        <strain evidence="7">AS23ysBPME_34</strain>
    </source>
</reference>
<protein>
    <submittedName>
        <fullName evidence="7">Flavocytochrome c</fullName>
    </submittedName>
</protein>
<feature type="domain" description="FAD-dependent oxidoreductase 2 FAD-binding" evidence="6">
    <location>
        <begin position="52"/>
        <end position="473"/>
    </location>
</feature>
<gene>
    <name evidence="7" type="ORF">GX355_02285</name>
</gene>
<dbReference type="Proteomes" id="UP000541058">
    <property type="component" value="Unassembled WGS sequence"/>
</dbReference>
<dbReference type="FunFam" id="3.90.700.10:FF:000007">
    <property type="entry name" value="NADH-dependent fumarate reductase"/>
    <property type="match status" value="1"/>
</dbReference>
<dbReference type="InterPro" id="IPR003953">
    <property type="entry name" value="FAD-dep_OxRdtase_2_FAD-bd"/>
</dbReference>
<dbReference type="PANTHER" id="PTHR43400:SF7">
    <property type="entry name" value="FAD-DEPENDENT OXIDOREDUCTASE 2 FAD BINDING DOMAIN-CONTAINING PROTEIN"/>
    <property type="match status" value="1"/>
</dbReference>
<evidence type="ECO:0000256" key="5">
    <source>
        <dbReference type="RuleBase" id="RU366062"/>
    </source>
</evidence>
<dbReference type="NCBIfam" id="NF005064">
    <property type="entry name" value="PRK06481.1"/>
    <property type="match status" value="1"/>
</dbReference>
<evidence type="ECO:0000256" key="3">
    <source>
        <dbReference type="ARBA" id="ARBA00022827"/>
    </source>
</evidence>
<organism evidence="7 8">
    <name type="scientific">Globicatella sulfidifaciens</name>
    <dbReference type="NCBI Taxonomy" id="136093"/>
    <lineage>
        <taxon>Bacteria</taxon>
        <taxon>Bacillati</taxon>
        <taxon>Bacillota</taxon>
        <taxon>Bacilli</taxon>
        <taxon>Lactobacillales</taxon>
        <taxon>Aerococcaceae</taxon>
        <taxon>Globicatella</taxon>
    </lineage>
</organism>
<dbReference type="PRINTS" id="PR00368">
    <property type="entry name" value="FADPNR"/>
</dbReference>
<sequence length="492" mass="52616">MNLRKWAISLLSTALLSAPITTALAEETDTTSGASQTSEWYADPATLKDSYDIVIIGAGGGGMAAAITAQEAGADVAIFEKMPIAGGNTSKSSGGMNASETKFQKEQGIEDSNDLFYEDTLEGGKGTNDPELLRYMVDHSAEAIDWLDSIGITLNNITFSGGASVKRIHRPEDGSAVGGYLVEGLLRNIHEKEIPLFVNSEVTKINETDGKVSGVNVTVEGEEKTINAKAVIIATGGFGGNLEMVSEIKPELEGFVTTNHEGATGDGIRMAEELGAAVVDMDQIQIHPTVEQSTSYLVTESVRGDGGILVNQQGERFTDELLTRDKVSANIIALPEKYAYIIADQRLKESVTAINQYEEKGIVTKAETIEELAEKLEIPAENLKATLDTWNEAVKNQEDKDFGRTTGMEYDLSHAPYYAIKIAPGIHHTMGGLKIDTETHVLREDGTAIEGLFGAGEVTGQVHGSNRIGGNAVADIIVFGRQAGNIASEYVK</sequence>
<evidence type="ECO:0000256" key="4">
    <source>
        <dbReference type="ARBA" id="ARBA00023002"/>
    </source>
</evidence>
<name>A0A7X8GZH2_9LACT</name>
<dbReference type="Pfam" id="PF00890">
    <property type="entry name" value="FAD_binding_2"/>
    <property type="match status" value="1"/>
</dbReference>
<dbReference type="Gene3D" id="3.90.700.10">
    <property type="entry name" value="Succinate dehydrogenase/fumarate reductase flavoprotein, catalytic domain"/>
    <property type="match status" value="1"/>
</dbReference>
<comment type="caution">
    <text evidence="7">The sequence shown here is derived from an EMBL/GenBank/DDBJ whole genome shotgun (WGS) entry which is preliminary data.</text>
</comment>
<evidence type="ECO:0000256" key="2">
    <source>
        <dbReference type="ARBA" id="ARBA00022630"/>
    </source>
</evidence>
<evidence type="ECO:0000256" key="1">
    <source>
        <dbReference type="ARBA" id="ARBA00001974"/>
    </source>
</evidence>
<keyword evidence="5" id="KW-0732">Signal</keyword>
<dbReference type="Gene3D" id="3.50.50.60">
    <property type="entry name" value="FAD/NAD(P)-binding domain"/>
    <property type="match status" value="1"/>
</dbReference>
<dbReference type="InterPro" id="IPR010960">
    <property type="entry name" value="Flavocytochrome_c"/>
</dbReference>
<dbReference type="InterPro" id="IPR036188">
    <property type="entry name" value="FAD/NAD-bd_sf"/>
</dbReference>
<dbReference type="GO" id="GO:0033765">
    <property type="term" value="F:steroid dehydrogenase activity, acting on the CH-CH group of donors"/>
    <property type="evidence" value="ECO:0007669"/>
    <property type="project" value="UniProtKB-ARBA"/>
</dbReference>
<feature type="chain" id="PRO_5031599797" evidence="5">
    <location>
        <begin position="26"/>
        <end position="492"/>
    </location>
</feature>
<dbReference type="RefSeq" id="WP_276646516.1">
    <property type="nucleotide sequence ID" value="NZ_JAAYSM010000073.1"/>
</dbReference>
<dbReference type="EMBL" id="JAAYSM010000073">
    <property type="protein sequence ID" value="NLJ17668.1"/>
    <property type="molecule type" value="Genomic_DNA"/>
</dbReference>
<evidence type="ECO:0000259" key="6">
    <source>
        <dbReference type="Pfam" id="PF00890"/>
    </source>
</evidence>
<dbReference type="NCBIfam" id="TIGR01813">
    <property type="entry name" value="flavo_cyto_c"/>
    <property type="match status" value="1"/>
</dbReference>
<comment type="similarity">
    <text evidence="5">Belongs to the FAD-dependent oxidoreductase 2 family. FRD/SDH subfamily.</text>
</comment>
<accession>A0A7X8GZH2</accession>
<dbReference type="InterPro" id="IPR027477">
    <property type="entry name" value="Succ_DH/fumarate_Rdtase_cat_sf"/>
</dbReference>
<comment type="cofactor">
    <cofactor evidence="1">
        <name>FAD</name>
        <dbReference type="ChEBI" id="CHEBI:57692"/>
    </cofactor>
</comment>
<feature type="signal peptide" evidence="5">
    <location>
        <begin position="1"/>
        <end position="25"/>
    </location>
</feature>
<proteinExistence type="inferred from homology"/>
<keyword evidence="4 5" id="KW-0560">Oxidoreductase</keyword>
<dbReference type="AlphaFoldDB" id="A0A7X8GZH2"/>
<dbReference type="InterPro" id="IPR050315">
    <property type="entry name" value="FAD-oxidoreductase_2"/>
</dbReference>
<evidence type="ECO:0000313" key="8">
    <source>
        <dbReference type="Proteomes" id="UP000541058"/>
    </source>
</evidence>